<feature type="transmembrane region" description="Helical" evidence="14">
    <location>
        <begin position="259"/>
        <end position="275"/>
    </location>
</feature>
<keyword evidence="9 13" id="KW-0830">Ubiquinone</keyword>
<dbReference type="InterPro" id="IPR018086">
    <property type="entry name" value="NADH_UbQ_OxRdtase_su1_CS"/>
</dbReference>
<comment type="similarity">
    <text evidence="3 12">Belongs to the complex I subunit 1 family.</text>
</comment>
<dbReference type="GO" id="GO:0005743">
    <property type="term" value="C:mitochondrial inner membrane"/>
    <property type="evidence" value="ECO:0007669"/>
    <property type="project" value="UniProtKB-SubCell"/>
</dbReference>
<feature type="transmembrane region" description="Helical" evidence="14">
    <location>
        <begin position="177"/>
        <end position="196"/>
    </location>
</feature>
<feature type="transmembrane region" description="Helical" evidence="14">
    <location>
        <begin position="233"/>
        <end position="253"/>
    </location>
</feature>
<evidence type="ECO:0000256" key="4">
    <source>
        <dbReference type="ARBA" id="ARBA00021009"/>
    </source>
</evidence>
<keyword evidence="12" id="KW-0520">NAD</keyword>
<protein>
    <recommendedName>
        <fullName evidence="4 13">NADH-ubiquinone oxidoreductase chain 1</fullName>
        <ecNumber evidence="13">7.1.1.2</ecNumber>
    </recommendedName>
</protein>
<dbReference type="InterPro" id="IPR001694">
    <property type="entry name" value="NADH_UbQ_OxRdtase_su1/FPO"/>
</dbReference>
<organism evidence="15">
    <name type="scientific">Bombus sylvestris</name>
    <name type="common">Four-coloured cuckoo-bee</name>
    <name type="synonym">Psithyrus sylvestris</name>
    <dbReference type="NCBI Taxonomy" id="30201"/>
    <lineage>
        <taxon>Eukaryota</taxon>
        <taxon>Metazoa</taxon>
        <taxon>Ecdysozoa</taxon>
        <taxon>Arthropoda</taxon>
        <taxon>Hexapoda</taxon>
        <taxon>Insecta</taxon>
        <taxon>Pterygota</taxon>
        <taxon>Neoptera</taxon>
        <taxon>Endopterygota</taxon>
        <taxon>Hymenoptera</taxon>
        <taxon>Apocrita</taxon>
        <taxon>Aculeata</taxon>
        <taxon>Apoidea</taxon>
        <taxon>Anthophila</taxon>
        <taxon>Apidae</taxon>
        <taxon>Bombus</taxon>
        <taxon>Psithyrus</taxon>
    </lineage>
</organism>
<evidence type="ECO:0000256" key="14">
    <source>
        <dbReference type="SAM" id="Phobius"/>
    </source>
</evidence>
<evidence type="ECO:0000256" key="10">
    <source>
        <dbReference type="ARBA" id="ARBA00023128"/>
    </source>
</evidence>
<dbReference type="AlphaFoldDB" id="A0A0S2LT14"/>
<dbReference type="EC" id="7.1.1.2" evidence="13"/>
<feature type="transmembrane region" description="Helical" evidence="14">
    <location>
        <begin position="106"/>
        <end position="129"/>
    </location>
</feature>
<evidence type="ECO:0000256" key="3">
    <source>
        <dbReference type="ARBA" id="ARBA00010535"/>
    </source>
</evidence>
<accession>A0A0S2LT14</accession>
<feature type="transmembrane region" description="Helical" evidence="14">
    <location>
        <begin position="6"/>
        <end position="30"/>
    </location>
</feature>
<keyword evidence="6 12" id="KW-0812">Transmembrane</keyword>
<feature type="transmembrane region" description="Helical" evidence="14">
    <location>
        <begin position="141"/>
        <end position="162"/>
    </location>
</feature>
<dbReference type="GO" id="GO:0008137">
    <property type="term" value="F:NADH dehydrogenase (ubiquinone) activity"/>
    <property type="evidence" value="ECO:0007669"/>
    <property type="project" value="UniProtKB-EC"/>
</dbReference>
<keyword evidence="7" id="KW-0999">Mitochondrion inner membrane</keyword>
<reference evidence="15" key="1">
    <citation type="submission" date="2015-06" db="EMBL/GenBank/DDBJ databases">
        <title>High-throughput detection of wild bee species with mitogenome skimming and resequencing (mt-S/R).</title>
        <authorList>
            <person name="Tang M."/>
            <person name="Hardman C."/>
            <person name="Ji Y."/>
            <person name="Meng G."/>
            <person name="Liu S."/>
            <person name="Tan M."/>
            <person name="Yang S."/>
            <person name="Yang C."/>
            <person name="Moss E."/>
            <person name="Nevard T."/>
            <person name="Potts S.G."/>
            <person name="Zhou X."/>
            <person name="Yu D.W."/>
        </authorList>
    </citation>
    <scope>NUCLEOTIDE SEQUENCE</scope>
</reference>
<feature type="transmembrane region" description="Helical" evidence="14">
    <location>
        <begin position="75"/>
        <end position="94"/>
    </location>
</feature>
<dbReference type="PANTHER" id="PTHR11432:SF3">
    <property type="entry name" value="NADH-UBIQUINONE OXIDOREDUCTASE CHAIN 1"/>
    <property type="match status" value="1"/>
</dbReference>
<comment type="subcellular location">
    <subcellularLocation>
        <location evidence="2 12">Mitochondrion inner membrane</location>
        <topology evidence="2 12">Multi-pass membrane protein</topology>
    </subcellularLocation>
</comment>
<keyword evidence="11 14" id="KW-0472">Membrane</keyword>
<keyword evidence="8 14" id="KW-1133">Transmembrane helix</keyword>
<evidence type="ECO:0000256" key="12">
    <source>
        <dbReference type="RuleBase" id="RU000471"/>
    </source>
</evidence>
<evidence type="ECO:0000256" key="9">
    <source>
        <dbReference type="ARBA" id="ARBA00023075"/>
    </source>
</evidence>
<proteinExistence type="inferred from homology"/>
<evidence type="ECO:0000313" key="15">
    <source>
        <dbReference type="EMBL" id="ALO64626.1"/>
    </source>
</evidence>
<evidence type="ECO:0000256" key="8">
    <source>
        <dbReference type="ARBA" id="ARBA00022989"/>
    </source>
</evidence>
<dbReference type="GO" id="GO:0009060">
    <property type="term" value="P:aerobic respiration"/>
    <property type="evidence" value="ECO:0007669"/>
    <property type="project" value="TreeGrafter"/>
</dbReference>
<dbReference type="Pfam" id="PF00146">
    <property type="entry name" value="NADHdh"/>
    <property type="match status" value="1"/>
</dbReference>
<comment type="catalytic activity">
    <reaction evidence="13">
        <text>a ubiquinone + NADH + 5 H(+)(in) = a ubiquinol + NAD(+) + 4 H(+)(out)</text>
        <dbReference type="Rhea" id="RHEA:29091"/>
        <dbReference type="Rhea" id="RHEA-COMP:9565"/>
        <dbReference type="Rhea" id="RHEA-COMP:9566"/>
        <dbReference type="ChEBI" id="CHEBI:15378"/>
        <dbReference type="ChEBI" id="CHEBI:16389"/>
        <dbReference type="ChEBI" id="CHEBI:17976"/>
        <dbReference type="ChEBI" id="CHEBI:57540"/>
        <dbReference type="ChEBI" id="CHEBI:57945"/>
        <dbReference type="EC" id="7.1.1.2"/>
    </reaction>
</comment>
<dbReference type="PROSITE" id="PS00667">
    <property type="entry name" value="COMPLEX1_ND1_1"/>
    <property type="match status" value="1"/>
</dbReference>
<evidence type="ECO:0000256" key="5">
    <source>
        <dbReference type="ARBA" id="ARBA00022448"/>
    </source>
</evidence>
<evidence type="ECO:0000256" key="13">
    <source>
        <dbReference type="RuleBase" id="RU000473"/>
    </source>
</evidence>
<comment type="function">
    <text evidence="1">Core subunit of the mitochondrial membrane respiratory chain NADH dehydrogenase (Complex I) that is believed to belong to the minimal assembly required for catalysis. Complex I functions in the transfer of electrons from NADH to the respiratory chain. The immediate electron acceptor for the enzyme is believed to be ubiquinone.</text>
</comment>
<evidence type="ECO:0000256" key="1">
    <source>
        <dbReference type="ARBA" id="ARBA00003257"/>
    </source>
</evidence>
<dbReference type="PANTHER" id="PTHR11432">
    <property type="entry name" value="NADH DEHYDROGENASE SUBUNIT 1"/>
    <property type="match status" value="1"/>
</dbReference>
<name>A0A0S2LT14_BOMSL</name>
<evidence type="ECO:0000256" key="2">
    <source>
        <dbReference type="ARBA" id="ARBA00004448"/>
    </source>
</evidence>
<dbReference type="GO" id="GO:0003954">
    <property type="term" value="F:NADH dehydrogenase activity"/>
    <property type="evidence" value="ECO:0007669"/>
    <property type="project" value="TreeGrafter"/>
</dbReference>
<keyword evidence="10 13" id="KW-0496">Mitochondrion</keyword>
<dbReference type="PROSITE" id="PS00668">
    <property type="entry name" value="COMPLEX1_ND1_2"/>
    <property type="match status" value="1"/>
</dbReference>
<dbReference type="EMBL" id="KT164644">
    <property type="protein sequence ID" value="ALO64626.1"/>
    <property type="molecule type" value="Genomic_DNA"/>
</dbReference>
<gene>
    <name evidence="15" type="primary">ND1</name>
</gene>
<evidence type="ECO:0000256" key="7">
    <source>
        <dbReference type="ARBA" id="ARBA00022792"/>
    </source>
</evidence>
<geneLocation type="mitochondrion" evidence="15"/>
<evidence type="ECO:0000256" key="6">
    <source>
        <dbReference type="ARBA" id="ARBA00022692"/>
    </source>
</evidence>
<evidence type="ECO:0000256" key="11">
    <source>
        <dbReference type="ARBA" id="ARBA00023136"/>
    </source>
</evidence>
<keyword evidence="5" id="KW-0813">Transport</keyword>
<feature type="transmembrane region" description="Helical" evidence="14">
    <location>
        <begin position="287"/>
        <end position="305"/>
    </location>
</feature>
<sequence>MMKSLLLMFMFNYLFFMILILVSVAFLTLFERKMLGYIQLRKGPNKLGFLGILQPFSDGFKLLVKEFFLLNLSNLYMLGPMIMFFLSFLMWLVYPWIYNYYFIDYNIIYLMLILSLMVYPVMIIGWISLCNYSILGSLRSVSQMISFEILLFLMFFLLMMMIEDYSFIKFLSYQVDIYFVLFFYPLYIIFIISMLIDLNRIPFDLIESESELVSGFNIEYFSSMFIYIFLSEYMNMLFMSILLTMLFYGFFYWSVLFELIYLIHMMLLIMIRGVLPRIRYDKLMKMCWVELLVLILFYLFYIYLIKEFLILLNFN</sequence>